<gene>
    <name evidence="4" type="ORF">OHU69_36905</name>
</gene>
<organism evidence="4">
    <name type="scientific">Streptomyces sp. NBC_00119</name>
    <dbReference type="NCBI Taxonomy" id="2975659"/>
    <lineage>
        <taxon>Bacteria</taxon>
        <taxon>Bacillati</taxon>
        <taxon>Actinomycetota</taxon>
        <taxon>Actinomycetes</taxon>
        <taxon>Kitasatosporales</taxon>
        <taxon>Streptomycetaceae</taxon>
        <taxon>Streptomyces</taxon>
    </lineage>
</organism>
<evidence type="ECO:0000256" key="1">
    <source>
        <dbReference type="SAM" id="MobiDB-lite"/>
    </source>
</evidence>
<dbReference type="EMBL" id="CP108195">
    <property type="protein sequence ID" value="WTS16138.1"/>
    <property type="molecule type" value="Genomic_DNA"/>
</dbReference>
<dbReference type="PROSITE" id="PS51257">
    <property type="entry name" value="PROKAR_LIPOPROTEIN"/>
    <property type="match status" value="1"/>
</dbReference>
<dbReference type="PANTHER" id="PTHR30290">
    <property type="entry name" value="PERIPLASMIC BINDING COMPONENT OF ABC TRANSPORTER"/>
    <property type="match status" value="1"/>
</dbReference>
<dbReference type="GO" id="GO:0015833">
    <property type="term" value="P:peptide transport"/>
    <property type="evidence" value="ECO:0007669"/>
    <property type="project" value="TreeGrafter"/>
</dbReference>
<protein>
    <submittedName>
        <fullName evidence="4">ABC transporter substrate-binding protein</fullName>
    </submittedName>
</protein>
<keyword evidence="2" id="KW-0732">Signal</keyword>
<dbReference type="Gene3D" id="3.90.76.10">
    <property type="entry name" value="Dipeptide-binding Protein, Domain 1"/>
    <property type="match status" value="1"/>
</dbReference>
<feature type="signal peptide" evidence="2">
    <location>
        <begin position="1"/>
        <end position="21"/>
    </location>
</feature>
<name>A0AAU1UE71_9ACTN</name>
<evidence type="ECO:0000256" key="2">
    <source>
        <dbReference type="SAM" id="SignalP"/>
    </source>
</evidence>
<feature type="region of interest" description="Disordered" evidence="1">
    <location>
        <begin position="25"/>
        <end position="49"/>
    </location>
</feature>
<feature type="compositionally biased region" description="Polar residues" evidence="1">
    <location>
        <begin position="31"/>
        <end position="41"/>
    </location>
</feature>
<dbReference type="CDD" id="cd08509">
    <property type="entry name" value="PBP2_TmCBP_oligosaccharides_like"/>
    <property type="match status" value="1"/>
</dbReference>
<dbReference type="InterPro" id="IPR039424">
    <property type="entry name" value="SBP_5"/>
</dbReference>
<evidence type="ECO:0000259" key="3">
    <source>
        <dbReference type="Pfam" id="PF00496"/>
    </source>
</evidence>
<feature type="chain" id="PRO_5043973209" evidence="2">
    <location>
        <begin position="22"/>
        <end position="564"/>
    </location>
</feature>
<dbReference type="PIRSF" id="PIRSF002741">
    <property type="entry name" value="MppA"/>
    <property type="match status" value="1"/>
</dbReference>
<dbReference type="InterPro" id="IPR030678">
    <property type="entry name" value="Peptide/Ni-bd"/>
</dbReference>
<dbReference type="Gene3D" id="3.10.105.10">
    <property type="entry name" value="Dipeptide-binding Protein, Domain 3"/>
    <property type="match status" value="1"/>
</dbReference>
<accession>A0AAU1UE71</accession>
<dbReference type="Pfam" id="PF00496">
    <property type="entry name" value="SBP_bac_5"/>
    <property type="match status" value="1"/>
</dbReference>
<feature type="domain" description="Solute-binding protein family 5" evidence="3">
    <location>
        <begin position="94"/>
        <end position="462"/>
    </location>
</feature>
<dbReference type="SUPFAM" id="SSF53850">
    <property type="entry name" value="Periplasmic binding protein-like II"/>
    <property type="match status" value="1"/>
</dbReference>
<dbReference type="PANTHER" id="PTHR30290:SF82">
    <property type="entry name" value="ABC-TYPE DIPEPTIDE_OLIGOPEPTIDE TRANSPORT SYSTEM, PERIPLASMIC COMPONENT"/>
    <property type="match status" value="1"/>
</dbReference>
<evidence type="ECO:0000313" key="4">
    <source>
        <dbReference type="EMBL" id="WTS16138.1"/>
    </source>
</evidence>
<sequence length="564" mass="61912">MRPTRILAAAVIGVLAVTATACSETKHKGGSDSNDATQSSGPKKKGGTVTIANTAGQTWTCNFNPFNPAVYNTSIGFVYEPLIYVNTLKNQAETPMLAKSYKWNADKTQIDFTIRSGVKWNDGKPLTAKDVAFTFNLMKRVKSTDLYALWTTAGLQSATASGDRVTLKFEKAAQPYFYAFAHQVAIVPEHVFGTGAAAAHPDTWVDKKPVGTGPFEVDPCSPNNIQYTANPDYWQQGKPYIQKVEYPAYLDNGPANLDLANGKAQWGSQFIPGIKQFYLDKSADNHTWSPPVQNVSIHPNLDPSHKMTSNLKVRQAISLAIDRDKVSKIGVGGQEPAANQSGIVTPTFDKYYDKAAVEKAGFDRPDPARAKKLMSGLGYSPSKPLKLKIITITGYTDWDASLNVIKQNLKAVGIDLTVQDLAQQTMVGKLYTGDYDLAYYSQQTSGPTPYYELRQVLHSANTAPLGKNAASNWERYKNPKVDQLLNDYASASETEQVAIVKQVAQYMLDDVPVIPVVEAVDWFQYNTKDIAGWPTEDNPYAQPAAYNFPDTGQVLTHLYSKSAQ</sequence>
<dbReference type="Gene3D" id="3.40.190.10">
    <property type="entry name" value="Periplasmic binding protein-like II"/>
    <property type="match status" value="1"/>
</dbReference>
<dbReference type="InterPro" id="IPR000914">
    <property type="entry name" value="SBP_5_dom"/>
</dbReference>
<dbReference type="GO" id="GO:1904680">
    <property type="term" value="F:peptide transmembrane transporter activity"/>
    <property type="evidence" value="ECO:0007669"/>
    <property type="project" value="TreeGrafter"/>
</dbReference>
<dbReference type="GO" id="GO:0042597">
    <property type="term" value="C:periplasmic space"/>
    <property type="evidence" value="ECO:0007669"/>
    <property type="project" value="UniProtKB-ARBA"/>
</dbReference>
<dbReference type="GO" id="GO:0043190">
    <property type="term" value="C:ATP-binding cassette (ABC) transporter complex"/>
    <property type="evidence" value="ECO:0007669"/>
    <property type="project" value="InterPro"/>
</dbReference>
<reference evidence="4" key="1">
    <citation type="submission" date="2022-10" db="EMBL/GenBank/DDBJ databases">
        <title>The complete genomes of actinobacterial strains from the NBC collection.</title>
        <authorList>
            <person name="Joergensen T.S."/>
            <person name="Alvarez Arevalo M."/>
            <person name="Sterndorff E.B."/>
            <person name="Faurdal D."/>
            <person name="Vuksanovic O."/>
            <person name="Mourched A.-S."/>
            <person name="Charusanti P."/>
            <person name="Shaw S."/>
            <person name="Blin K."/>
            <person name="Weber T."/>
        </authorList>
    </citation>
    <scope>NUCLEOTIDE SEQUENCE</scope>
    <source>
        <strain evidence="4">NBC_00119</strain>
    </source>
</reference>
<proteinExistence type="predicted"/>
<dbReference type="AlphaFoldDB" id="A0AAU1UE71"/>